<evidence type="ECO:0000256" key="2">
    <source>
        <dbReference type="ARBA" id="ARBA00004749"/>
    </source>
</evidence>
<dbReference type="InterPro" id="IPR002938">
    <property type="entry name" value="FAD-bd"/>
</dbReference>
<evidence type="ECO:0000256" key="1">
    <source>
        <dbReference type="ARBA" id="ARBA00001974"/>
    </source>
</evidence>
<dbReference type="NCBIfam" id="TIGR01988">
    <property type="entry name" value="Ubi-OHases"/>
    <property type="match status" value="1"/>
</dbReference>
<dbReference type="PRINTS" id="PR00420">
    <property type="entry name" value="RNGMNOXGNASE"/>
</dbReference>
<evidence type="ECO:0000256" key="7">
    <source>
        <dbReference type="ARBA" id="ARBA00023033"/>
    </source>
</evidence>
<dbReference type="EMBL" id="JBHRUV010000022">
    <property type="protein sequence ID" value="MFC3265835.1"/>
    <property type="molecule type" value="Genomic_DNA"/>
</dbReference>
<protein>
    <submittedName>
        <fullName evidence="9">FAD-dependent monooxygenase</fullName>
    </submittedName>
</protein>
<evidence type="ECO:0000256" key="5">
    <source>
        <dbReference type="ARBA" id="ARBA00022827"/>
    </source>
</evidence>
<dbReference type="InterPro" id="IPR010971">
    <property type="entry name" value="UbiH/COQ6"/>
</dbReference>
<proteinExistence type="inferred from homology"/>
<accession>A0ABV7LDW2</accession>
<dbReference type="RefSeq" id="WP_376830528.1">
    <property type="nucleotide sequence ID" value="NZ_JBHLWR010000006.1"/>
</dbReference>
<organism evidence="9 10">
    <name type="scientific">Camelimonas abortus</name>
    <dbReference type="NCBI Taxonomy" id="1017184"/>
    <lineage>
        <taxon>Bacteria</taxon>
        <taxon>Pseudomonadati</taxon>
        <taxon>Pseudomonadota</taxon>
        <taxon>Alphaproteobacteria</taxon>
        <taxon>Hyphomicrobiales</taxon>
        <taxon>Chelatococcaceae</taxon>
        <taxon>Camelimonas</taxon>
    </lineage>
</organism>
<comment type="similarity">
    <text evidence="3">Belongs to the UbiH/COQ6 family.</text>
</comment>
<evidence type="ECO:0000256" key="3">
    <source>
        <dbReference type="ARBA" id="ARBA00005349"/>
    </source>
</evidence>
<keyword evidence="6" id="KW-0560">Oxidoreductase</keyword>
<dbReference type="PANTHER" id="PTHR43876">
    <property type="entry name" value="UBIQUINONE BIOSYNTHESIS MONOOXYGENASE COQ6, MITOCHONDRIAL"/>
    <property type="match status" value="1"/>
</dbReference>
<dbReference type="PANTHER" id="PTHR43876:SF7">
    <property type="entry name" value="UBIQUINONE BIOSYNTHESIS MONOOXYGENASE COQ6, MITOCHONDRIAL"/>
    <property type="match status" value="1"/>
</dbReference>
<evidence type="ECO:0000313" key="9">
    <source>
        <dbReference type="EMBL" id="MFC3265835.1"/>
    </source>
</evidence>
<keyword evidence="4" id="KW-0285">Flavoprotein</keyword>
<evidence type="ECO:0000256" key="6">
    <source>
        <dbReference type="ARBA" id="ARBA00023002"/>
    </source>
</evidence>
<gene>
    <name evidence="9" type="ORF">ACFOEX_05625</name>
</gene>
<keyword evidence="7 9" id="KW-0503">Monooxygenase</keyword>
<dbReference type="Pfam" id="PF01494">
    <property type="entry name" value="FAD_binding_3"/>
    <property type="match status" value="1"/>
</dbReference>
<evidence type="ECO:0000259" key="8">
    <source>
        <dbReference type="Pfam" id="PF01494"/>
    </source>
</evidence>
<dbReference type="Gene3D" id="3.50.50.60">
    <property type="entry name" value="FAD/NAD(P)-binding domain"/>
    <property type="match status" value="2"/>
</dbReference>
<comment type="caution">
    <text evidence="9">The sequence shown here is derived from an EMBL/GenBank/DDBJ whole genome shotgun (WGS) entry which is preliminary data.</text>
</comment>
<keyword evidence="10" id="KW-1185">Reference proteome</keyword>
<reference evidence="10" key="1">
    <citation type="journal article" date="2019" name="Int. J. Syst. Evol. Microbiol.">
        <title>The Global Catalogue of Microorganisms (GCM) 10K type strain sequencing project: providing services to taxonomists for standard genome sequencing and annotation.</title>
        <authorList>
            <consortium name="The Broad Institute Genomics Platform"/>
            <consortium name="The Broad Institute Genome Sequencing Center for Infectious Disease"/>
            <person name="Wu L."/>
            <person name="Ma J."/>
        </authorList>
    </citation>
    <scope>NUCLEOTIDE SEQUENCE [LARGE SCALE GENOMIC DNA]</scope>
    <source>
        <strain evidence="10">CCM 7941</strain>
    </source>
</reference>
<feature type="domain" description="FAD-binding" evidence="8">
    <location>
        <begin position="12"/>
        <end position="343"/>
    </location>
</feature>
<sequence>MPHPTPDIAAPDVAVIGAGAAGYAAALCLAQEGFRTVLLGTPAVAAPGRTVALFGGSVAFLRAIGAWEQVRAKAAPMDAMRIADVTDSLFAAPPLSFSAGELGLDSFGCNIPNDDLVGVLAQLADGRDSLAVRPETVTDVAFRAGGPELTLASGARLRPRLVVGADGARSLTRQRAGIGARTWSYPQAALTGVFRHTLGHRNASTELHTRRGPFTLVPMPGRRSSLVWVTTPDDARRLASLPPQELGRAVEAQAQSLLGEMEPEGACGVIPMRGLRAERFASHCVALVGEAGHVFPPIGAQGLNLGLRDVAALRDCLVAARDRGAGPDDPRALDAYDRSRRLDVAARTTVIDALNRALLSRNPAVDLLRGAGMLAMRGLKPLRRFAMREGLAPHLGLPELMRAWR</sequence>
<comment type="cofactor">
    <cofactor evidence="1">
        <name>FAD</name>
        <dbReference type="ChEBI" id="CHEBI:57692"/>
    </cofactor>
</comment>
<dbReference type="Proteomes" id="UP001595536">
    <property type="component" value="Unassembled WGS sequence"/>
</dbReference>
<evidence type="ECO:0000313" key="10">
    <source>
        <dbReference type="Proteomes" id="UP001595536"/>
    </source>
</evidence>
<dbReference type="GO" id="GO:0004497">
    <property type="term" value="F:monooxygenase activity"/>
    <property type="evidence" value="ECO:0007669"/>
    <property type="project" value="UniProtKB-KW"/>
</dbReference>
<comment type="pathway">
    <text evidence="2">Cofactor biosynthesis; ubiquinone biosynthesis.</text>
</comment>
<dbReference type="InterPro" id="IPR051205">
    <property type="entry name" value="UbiH/COQ6_monooxygenase"/>
</dbReference>
<evidence type="ECO:0000256" key="4">
    <source>
        <dbReference type="ARBA" id="ARBA00022630"/>
    </source>
</evidence>
<keyword evidence="5" id="KW-0274">FAD</keyword>
<dbReference type="InterPro" id="IPR036188">
    <property type="entry name" value="FAD/NAD-bd_sf"/>
</dbReference>
<name>A0ABV7LDW2_9HYPH</name>
<dbReference type="SUPFAM" id="SSF51905">
    <property type="entry name" value="FAD/NAD(P)-binding domain"/>
    <property type="match status" value="1"/>
</dbReference>